<dbReference type="EMBL" id="MN740138">
    <property type="protein sequence ID" value="QHT89274.1"/>
    <property type="molecule type" value="Genomic_DNA"/>
</dbReference>
<evidence type="ECO:0000313" key="1">
    <source>
        <dbReference type="EMBL" id="QHT89274.1"/>
    </source>
</evidence>
<dbReference type="AlphaFoldDB" id="A0A6C0I8J2"/>
<sequence>MIVTQKVKIQTGIGIKLRILSFHRLMVCASRMSRLMLSKIKDYATTHKTLFFLEACFPSIAKYNKLKYDTPDELSDIVYRKDYVIEDFNKKNIFHPVKNINLIYNE</sequence>
<accession>A0A6C0I8J2</accession>
<reference evidence="1" key="1">
    <citation type="journal article" date="2020" name="Nature">
        <title>Giant virus diversity and host interactions through global metagenomics.</title>
        <authorList>
            <person name="Schulz F."/>
            <person name="Roux S."/>
            <person name="Paez-Espino D."/>
            <person name="Jungbluth S."/>
            <person name="Walsh D.A."/>
            <person name="Denef V.J."/>
            <person name="McMahon K.D."/>
            <person name="Konstantinidis K.T."/>
            <person name="Eloe-Fadrosh E.A."/>
            <person name="Kyrpides N.C."/>
            <person name="Woyke T."/>
        </authorList>
    </citation>
    <scope>NUCLEOTIDE SEQUENCE</scope>
    <source>
        <strain evidence="1">GVMAG-M-3300023184-53</strain>
    </source>
</reference>
<proteinExistence type="predicted"/>
<organism evidence="1">
    <name type="scientific">viral metagenome</name>
    <dbReference type="NCBI Taxonomy" id="1070528"/>
    <lineage>
        <taxon>unclassified sequences</taxon>
        <taxon>metagenomes</taxon>
        <taxon>organismal metagenomes</taxon>
    </lineage>
</organism>
<name>A0A6C0I8J2_9ZZZZ</name>
<protein>
    <submittedName>
        <fullName evidence="1">Uncharacterized protein</fullName>
    </submittedName>
</protein>